<evidence type="ECO:0000256" key="1">
    <source>
        <dbReference type="ARBA" id="ARBA00023002"/>
    </source>
</evidence>
<evidence type="ECO:0000256" key="2">
    <source>
        <dbReference type="ARBA" id="ARBA00023445"/>
    </source>
</evidence>
<evidence type="ECO:0000313" key="4">
    <source>
        <dbReference type="EMBL" id="KAJ3114606.1"/>
    </source>
</evidence>
<accession>A0AAD5SWK9</accession>
<dbReference type="Proteomes" id="UP001211907">
    <property type="component" value="Unassembled WGS sequence"/>
</dbReference>
<dbReference type="InterPro" id="IPR036291">
    <property type="entry name" value="NAD(P)-bd_dom_sf"/>
</dbReference>
<dbReference type="CDD" id="cd05227">
    <property type="entry name" value="AR_SDR_e"/>
    <property type="match status" value="1"/>
</dbReference>
<name>A0AAD5SWK9_9FUNG</name>
<keyword evidence="5" id="KW-1185">Reference proteome</keyword>
<dbReference type="SUPFAM" id="SSF51735">
    <property type="entry name" value="NAD(P)-binding Rossmann-fold domains"/>
    <property type="match status" value="1"/>
</dbReference>
<dbReference type="InterPro" id="IPR050425">
    <property type="entry name" value="NAD(P)_dehydrat-like"/>
</dbReference>
<dbReference type="FunFam" id="3.40.50.720:FF:000085">
    <property type="entry name" value="Dihydroflavonol reductase"/>
    <property type="match status" value="1"/>
</dbReference>
<feature type="domain" description="NAD-dependent epimerase/dehydratase" evidence="3">
    <location>
        <begin position="5"/>
        <end position="261"/>
    </location>
</feature>
<proteinExistence type="inferred from homology"/>
<dbReference type="PANTHER" id="PTHR10366:SF562">
    <property type="entry name" value="ALDEHYDE REDUCTASE II (AFU_ORTHOLOGUE AFUA_1G11360)"/>
    <property type="match status" value="1"/>
</dbReference>
<evidence type="ECO:0000313" key="5">
    <source>
        <dbReference type="Proteomes" id="UP001211907"/>
    </source>
</evidence>
<reference evidence="4" key="1">
    <citation type="submission" date="2020-05" db="EMBL/GenBank/DDBJ databases">
        <title>Phylogenomic resolution of chytrid fungi.</title>
        <authorList>
            <person name="Stajich J.E."/>
            <person name="Amses K."/>
            <person name="Simmons R."/>
            <person name="Seto K."/>
            <person name="Myers J."/>
            <person name="Bonds A."/>
            <person name="Quandt C.A."/>
            <person name="Barry K."/>
            <person name="Liu P."/>
            <person name="Grigoriev I."/>
            <person name="Longcore J.E."/>
            <person name="James T.Y."/>
        </authorList>
    </citation>
    <scope>NUCLEOTIDE SEQUENCE</scope>
    <source>
        <strain evidence="4">JEL0513</strain>
    </source>
</reference>
<organism evidence="4 5">
    <name type="scientific">Physocladia obscura</name>
    <dbReference type="NCBI Taxonomy" id="109957"/>
    <lineage>
        <taxon>Eukaryota</taxon>
        <taxon>Fungi</taxon>
        <taxon>Fungi incertae sedis</taxon>
        <taxon>Chytridiomycota</taxon>
        <taxon>Chytridiomycota incertae sedis</taxon>
        <taxon>Chytridiomycetes</taxon>
        <taxon>Chytridiales</taxon>
        <taxon>Chytriomycetaceae</taxon>
        <taxon>Physocladia</taxon>
    </lineage>
</organism>
<dbReference type="PANTHER" id="PTHR10366">
    <property type="entry name" value="NAD DEPENDENT EPIMERASE/DEHYDRATASE"/>
    <property type="match status" value="1"/>
</dbReference>
<dbReference type="Gene3D" id="3.40.50.720">
    <property type="entry name" value="NAD(P)-binding Rossmann-like Domain"/>
    <property type="match status" value="1"/>
</dbReference>
<protein>
    <submittedName>
        <fullName evidence="4">Methylglyoxal reductase (NADPH-dependent) gre2</fullName>
    </submittedName>
</protein>
<dbReference type="Pfam" id="PF01370">
    <property type="entry name" value="Epimerase"/>
    <property type="match status" value="1"/>
</dbReference>
<sequence>MTTTVLVSGVSGYIGCHVARELLQQGFSVRGTVRSPEKTEQVREVLLQFTTYPAQISFAIVKDIGEPSAFDEAVVGVDYIIHTASPVHLGPVTDAKRELIDPAVNGTIGILNSATKVPSIRRVVITSSVAAIRGNTSILPEGLSELDWNSDAVEAFEKDGIASYPASKTIAEQAAWNFVRDKKPSFDIATINPSFVFGPAIHPCASTAALNATVKIISDFYLFNTTQINPASAAHYVDVRDVARAHVLAITVPAASGQRFVVSNGSFTHEAIIAVLKKNFPGRPYATGSTTATVYPVLNSKSLSVLGLGEYIPFEKMIVDTVNSIKARFNV</sequence>
<comment type="similarity">
    <text evidence="2">Belongs to the NAD(P)-dependent epimerase/dehydratase family. Dihydroflavonol-4-reductase subfamily.</text>
</comment>
<evidence type="ECO:0000259" key="3">
    <source>
        <dbReference type="Pfam" id="PF01370"/>
    </source>
</evidence>
<keyword evidence="1" id="KW-0560">Oxidoreductase</keyword>
<dbReference type="GO" id="GO:0016616">
    <property type="term" value="F:oxidoreductase activity, acting on the CH-OH group of donors, NAD or NADP as acceptor"/>
    <property type="evidence" value="ECO:0007669"/>
    <property type="project" value="TreeGrafter"/>
</dbReference>
<comment type="caution">
    <text evidence="4">The sequence shown here is derived from an EMBL/GenBank/DDBJ whole genome shotgun (WGS) entry which is preliminary data.</text>
</comment>
<dbReference type="InterPro" id="IPR001509">
    <property type="entry name" value="Epimerase_deHydtase"/>
</dbReference>
<gene>
    <name evidence="4" type="primary">GRE2_2</name>
    <name evidence="4" type="ORF">HK100_001607</name>
</gene>
<dbReference type="EMBL" id="JADGJH010001352">
    <property type="protein sequence ID" value="KAJ3114606.1"/>
    <property type="molecule type" value="Genomic_DNA"/>
</dbReference>
<dbReference type="AlphaFoldDB" id="A0AAD5SWK9"/>